<name>A0A9Q1KQ95_9CARY</name>
<sequence length="180" mass="20484">MALAIGYCHPMTILVRIYMAFNEISRSSHPEGMGATFLSISSMHAKNLNTYKFSGKAFSSVGMVKFSGLGQAKSFQLEKAREVISFTKGFRWHSFIINGLKETLTDGDKLSKIGLFLFWEHSFEFYLLPLQPGHGALLPDPEKMLPYHHMLACRRVGSQVLLFMRYIPLETKPTHAFCEW</sequence>
<accession>A0A9Q1KQ95</accession>
<gene>
    <name evidence="1" type="ORF">Cgig2_013214</name>
</gene>
<comment type="caution">
    <text evidence="1">The sequence shown here is derived from an EMBL/GenBank/DDBJ whole genome shotgun (WGS) entry which is preliminary data.</text>
</comment>
<dbReference type="AlphaFoldDB" id="A0A9Q1KQ95"/>
<evidence type="ECO:0000313" key="2">
    <source>
        <dbReference type="Proteomes" id="UP001153076"/>
    </source>
</evidence>
<dbReference type="Proteomes" id="UP001153076">
    <property type="component" value="Unassembled WGS sequence"/>
</dbReference>
<dbReference type="OrthoDB" id="913267at2759"/>
<protein>
    <submittedName>
        <fullName evidence="1">Uncharacterized protein</fullName>
    </submittedName>
</protein>
<keyword evidence="2" id="KW-1185">Reference proteome</keyword>
<proteinExistence type="predicted"/>
<evidence type="ECO:0000313" key="1">
    <source>
        <dbReference type="EMBL" id="KAJ8446913.1"/>
    </source>
</evidence>
<organism evidence="1 2">
    <name type="scientific">Carnegiea gigantea</name>
    <dbReference type="NCBI Taxonomy" id="171969"/>
    <lineage>
        <taxon>Eukaryota</taxon>
        <taxon>Viridiplantae</taxon>
        <taxon>Streptophyta</taxon>
        <taxon>Embryophyta</taxon>
        <taxon>Tracheophyta</taxon>
        <taxon>Spermatophyta</taxon>
        <taxon>Magnoliopsida</taxon>
        <taxon>eudicotyledons</taxon>
        <taxon>Gunneridae</taxon>
        <taxon>Pentapetalae</taxon>
        <taxon>Caryophyllales</taxon>
        <taxon>Cactineae</taxon>
        <taxon>Cactaceae</taxon>
        <taxon>Cactoideae</taxon>
        <taxon>Echinocereeae</taxon>
        <taxon>Carnegiea</taxon>
    </lineage>
</organism>
<dbReference type="EMBL" id="JAKOGI010000047">
    <property type="protein sequence ID" value="KAJ8446913.1"/>
    <property type="molecule type" value="Genomic_DNA"/>
</dbReference>
<reference evidence="1" key="1">
    <citation type="submission" date="2022-04" db="EMBL/GenBank/DDBJ databases">
        <title>Carnegiea gigantea Genome sequencing and assembly v2.</title>
        <authorList>
            <person name="Copetti D."/>
            <person name="Sanderson M.J."/>
            <person name="Burquez A."/>
            <person name="Wojciechowski M.F."/>
        </authorList>
    </citation>
    <scope>NUCLEOTIDE SEQUENCE</scope>
    <source>
        <strain evidence="1">SGP5-SGP5p</strain>
        <tissue evidence="1">Aerial part</tissue>
    </source>
</reference>